<gene>
    <name evidence="2" type="ORF">IM725_19495</name>
</gene>
<reference evidence="2 3" key="1">
    <citation type="submission" date="2020-10" db="EMBL/GenBank/DDBJ databases">
        <title>Draft genome of Ramlibacter aquaticus LMG 30558.</title>
        <authorList>
            <person name="Props R."/>
        </authorList>
    </citation>
    <scope>NUCLEOTIDE SEQUENCE [LARGE SCALE GENOMIC DNA]</scope>
    <source>
        <strain evidence="2 3">LMG 30558</strain>
    </source>
</reference>
<dbReference type="InterPro" id="IPR046867">
    <property type="entry name" value="AldOxase/xan_DH_MoCoBD2"/>
</dbReference>
<feature type="domain" description="Aldehyde oxidase/xanthine dehydrogenase a/b hammerhead" evidence="1">
    <location>
        <begin position="241"/>
        <end position="325"/>
    </location>
</feature>
<dbReference type="Gene3D" id="3.90.1170.50">
    <property type="entry name" value="Aldehyde oxidase/xanthine dehydrogenase, a/b hammerhead"/>
    <property type="match status" value="1"/>
</dbReference>
<sequence length="756" mass="80079">MKRRGVLLSAAAAGALVVGWGLMPARSRLGSAALLQGGGGVALNGWIRIEPDGSVVLAMPRSEMGQGVHTALPMLAAEELDLPLSRMRIAQAGADAIYGNVETLQASLWFHPAHEEDPDGFRRAQVKAARWVVGKIGRELGLNVTGGSSSVADAWPVVRLAAATARASLLGAASLRWKLPVEELVVADGRITHPSGRTAGFGELAQEAAATPPGEVRLKARKDWKLIGQPAPRLDLPAKVDGSAVFGLDVRLPGMKYAAVRLCPMIGGFPGAVQADRALALPGAERLVMLPAEGGSTAGFAVVGRSTWHARRAVQAVQVDWQQRPGGGLDSQAIQAALESAVRGDRGFTFHAEGDVDGAEREAARVVEAWYAAPYLAHATMEPMNCTARVAGGKVELWVPTQVPGLCRDIAARVAGVPVDDVTVHVTLLGGGFGRRLEVDYAAYAVRVAMDCGGAPVQLAFSREEDMQHDFYRPLHVARLRAAVDREGRVTSLRITSAGDDITPRWMARGVPALSAGVDTPDKTSPEGLFDQPYAFGHQRMRHVSTRSGVPVGFWRSVGHSHNAFMIEGFMDELATAVRQDPLDFRRAMLRGSPRHVAVLELAAAKAGWGTPLPAGRARGIALHESFGSVVAQVVEASLEGGRPRVHRVVCAADVGTVVNPNIVAQQMEGAVVFALGAALYGKIDIRDGQVQQANFPAYPMVRMADAPTVETWLVPSNRPPAGVGEPGVPPLAPALAQAIFQLTGKRLRSLPFNLA</sequence>
<dbReference type="PANTHER" id="PTHR47495:SF2">
    <property type="entry name" value="ALDEHYDE DEHYDROGENASE"/>
    <property type="match status" value="1"/>
</dbReference>
<evidence type="ECO:0000313" key="3">
    <source>
        <dbReference type="Proteomes" id="UP000715965"/>
    </source>
</evidence>
<name>A0ABR9SK92_9BURK</name>
<organism evidence="2 3">
    <name type="scientific">Ramlibacter aquaticus</name>
    <dbReference type="NCBI Taxonomy" id="2780094"/>
    <lineage>
        <taxon>Bacteria</taxon>
        <taxon>Pseudomonadati</taxon>
        <taxon>Pseudomonadota</taxon>
        <taxon>Betaproteobacteria</taxon>
        <taxon>Burkholderiales</taxon>
        <taxon>Comamonadaceae</taxon>
        <taxon>Ramlibacter</taxon>
    </lineage>
</organism>
<comment type="caution">
    <text evidence="2">The sequence shown here is derived from an EMBL/GenBank/DDBJ whole genome shotgun (WGS) entry which is preliminary data.</text>
</comment>
<keyword evidence="3" id="KW-1185">Reference proteome</keyword>
<dbReference type="Pfam" id="PF02738">
    <property type="entry name" value="MoCoBD_1"/>
    <property type="match status" value="1"/>
</dbReference>
<dbReference type="Gene3D" id="3.30.365.10">
    <property type="entry name" value="Aldehyde oxidase/xanthine dehydrogenase, molybdopterin binding domain"/>
    <property type="match status" value="4"/>
</dbReference>
<evidence type="ECO:0000313" key="2">
    <source>
        <dbReference type="EMBL" id="MBE7942760.1"/>
    </source>
</evidence>
<dbReference type="InterPro" id="IPR037165">
    <property type="entry name" value="AldOxase/xan_DH_Mopterin-bd_sf"/>
</dbReference>
<dbReference type="InterPro" id="IPR036856">
    <property type="entry name" value="Ald_Oxase/Xan_DH_a/b_sf"/>
</dbReference>
<dbReference type="PANTHER" id="PTHR47495">
    <property type="entry name" value="ALDEHYDE DEHYDROGENASE"/>
    <property type="match status" value="1"/>
</dbReference>
<dbReference type="InterPro" id="IPR008274">
    <property type="entry name" value="AldOxase/xan_DH_MoCoBD1"/>
</dbReference>
<dbReference type="SUPFAM" id="SSF56003">
    <property type="entry name" value="Molybdenum cofactor-binding domain"/>
    <property type="match status" value="2"/>
</dbReference>
<evidence type="ECO:0000259" key="1">
    <source>
        <dbReference type="SMART" id="SM01008"/>
    </source>
</evidence>
<dbReference type="SUPFAM" id="SSF54665">
    <property type="entry name" value="CO dehydrogenase molybdoprotein N-domain-like"/>
    <property type="match status" value="1"/>
</dbReference>
<dbReference type="PIRSF" id="PIRSF036389">
    <property type="entry name" value="IOR_B"/>
    <property type="match status" value="1"/>
</dbReference>
<dbReference type="InterPro" id="IPR000674">
    <property type="entry name" value="Ald_Oxase/Xan_DH_a/b"/>
</dbReference>
<dbReference type="RefSeq" id="WP_193782307.1">
    <property type="nucleotide sequence ID" value="NZ_JADDOJ010000134.1"/>
</dbReference>
<proteinExistence type="predicted"/>
<dbReference type="InterPro" id="IPR012368">
    <property type="entry name" value="OxRdtase_Mopterin-bd_su_IorB"/>
</dbReference>
<dbReference type="SMART" id="SM01008">
    <property type="entry name" value="Ald_Xan_dh_C"/>
    <property type="match status" value="1"/>
</dbReference>
<dbReference type="EMBL" id="JADDOJ010000134">
    <property type="protein sequence ID" value="MBE7942760.1"/>
    <property type="molecule type" value="Genomic_DNA"/>
</dbReference>
<protein>
    <submittedName>
        <fullName evidence="2">Xanthine dehydrogenase family protein molybdopterin-binding subunit</fullName>
    </submittedName>
</protein>
<dbReference type="Pfam" id="PF20256">
    <property type="entry name" value="MoCoBD_2"/>
    <property type="match status" value="2"/>
</dbReference>
<dbReference type="InterPro" id="IPR052516">
    <property type="entry name" value="N-heterocyclic_Hydroxylase"/>
</dbReference>
<dbReference type="Proteomes" id="UP000715965">
    <property type="component" value="Unassembled WGS sequence"/>
</dbReference>
<accession>A0ABR9SK92</accession>